<keyword evidence="1" id="KW-0732">Signal</keyword>
<dbReference type="AlphaFoldDB" id="A0A0C3G8Z9"/>
<evidence type="ECO:0000256" key="1">
    <source>
        <dbReference type="SAM" id="SignalP"/>
    </source>
</evidence>
<organism evidence="2 3">
    <name type="scientific">Oidiodendron maius (strain Zn)</name>
    <dbReference type="NCBI Taxonomy" id="913774"/>
    <lineage>
        <taxon>Eukaryota</taxon>
        <taxon>Fungi</taxon>
        <taxon>Dikarya</taxon>
        <taxon>Ascomycota</taxon>
        <taxon>Pezizomycotina</taxon>
        <taxon>Leotiomycetes</taxon>
        <taxon>Leotiomycetes incertae sedis</taxon>
        <taxon>Myxotrichaceae</taxon>
        <taxon>Oidiodendron</taxon>
    </lineage>
</organism>
<dbReference type="HOGENOM" id="CLU_1896832_0_0_1"/>
<proteinExistence type="predicted"/>
<gene>
    <name evidence="2" type="ORF">OIDMADRAFT_150007</name>
</gene>
<reference evidence="2 3" key="1">
    <citation type="submission" date="2014-04" db="EMBL/GenBank/DDBJ databases">
        <authorList>
            <consortium name="DOE Joint Genome Institute"/>
            <person name="Kuo A."/>
            <person name="Martino E."/>
            <person name="Perotto S."/>
            <person name="Kohler A."/>
            <person name="Nagy L.G."/>
            <person name="Floudas D."/>
            <person name="Copeland A."/>
            <person name="Barry K.W."/>
            <person name="Cichocki N."/>
            <person name="Veneault-Fourrey C."/>
            <person name="LaButti K."/>
            <person name="Lindquist E.A."/>
            <person name="Lipzen A."/>
            <person name="Lundell T."/>
            <person name="Morin E."/>
            <person name="Murat C."/>
            <person name="Sun H."/>
            <person name="Tunlid A."/>
            <person name="Henrissat B."/>
            <person name="Grigoriev I.V."/>
            <person name="Hibbett D.S."/>
            <person name="Martin F."/>
            <person name="Nordberg H.P."/>
            <person name="Cantor M.N."/>
            <person name="Hua S.X."/>
        </authorList>
    </citation>
    <scope>NUCLEOTIDE SEQUENCE [LARGE SCALE GENOMIC DNA]</scope>
    <source>
        <strain evidence="2 3">Zn</strain>
    </source>
</reference>
<dbReference type="EMBL" id="KN832910">
    <property type="protein sequence ID" value="KIM92670.1"/>
    <property type="molecule type" value="Genomic_DNA"/>
</dbReference>
<name>A0A0C3G8Z9_OIDMZ</name>
<sequence length="134" mass="14340">MVWATLNLILVASIFSYQSSAIKGNALSPNEILNKGIEAVGGGSLESNTRAFLPFLSLEESQGPGHPDTSVASSGSETISYDFSGNLSDVAQRIDKKYTLGKFWNFAPPNLDPILTQSMFRLLCAVASPAMHAM</sequence>
<reference evidence="3" key="2">
    <citation type="submission" date="2015-01" db="EMBL/GenBank/DDBJ databases">
        <title>Evolutionary Origins and Diversification of the Mycorrhizal Mutualists.</title>
        <authorList>
            <consortium name="DOE Joint Genome Institute"/>
            <consortium name="Mycorrhizal Genomics Consortium"/>
            <person name="Kohler A."/>
            <person name="Kuo A."/>
            <person name="Nagy L.G."/>
            <person name="Floudas D."/>
            <person name="Copeland A."/>
            <person name="Barry K.W."/>
            <person name="Cichocki N."/>
            <person name="Veneault-Fourrey C."/>
            <person name="LaButti K."/>
            <person name="Lindquist E.A."/>
            <person name="Lipzen A."/>
            <person name="Lundell T."/>
            <person name="Morin E."/>
            <person name="Murat C."/>
            <person name="Riley R."/>
            <person name="Ohm R."/>
            <person name="Sun H."/>
            <person name="Tunlid A."/>
            <person name="Henrissat B."/>
            <person name="Grigoriev I.V."/>
            <person name="Hibbett D.S."/>
            <person name="Martin F."/>
        </authorList>
    </citation>
    <scope>NUCLEOTIDE SEQUENCE [LARGE SCALE GENOMIC DNA]</scope>
    <source>
        <strain evidence="3">Zn</strain>
    </source>
</reference>
<keyword evidence="3" id="KW-1185">Reference proteome</keyword>
<accession>A0A0C3G8Z9</accession>
<evidence type="ECO:0000313" key="2">
    <source>
        <dbReference type="EMBL" id="KIM92670.1"/>
    </source>
</evidence>
<feature type="chain" id="PRO_5002164693" evidence="1">
    <location>
        <begin position="22"/>
        <end position="134"/>
    </location>
</feature>
<dbReference type="InParanoid" id="A0A0C3G8Z9"/>
<evidence type="ECO:0000313" key="3">
    <source>
        <dbReference type="Proteomes" id="UP000054321"/>
    </source>
</evidence>
<feature type="signal peptide" evidence="1">
    <location>
        <begin position="1"/>
        <end position="21"/>
    </location>
</feature>
<protein>
    <submittedName>
        <fullName evidence="2">Uncharacterized protein</fullName>
    </submittedName>
</protein>
<dbReference type="Proteomes" id="UP000054321">
    <property type="component" value="Unassembled WGS sequence"/>
</dbReference>